<organism evidence="2 3">
    <name type="scientific">Pseudozyma flocculosa</name>
    <dbReference type="NCBI Taxonomy" id="84751"/>
    <lineage>
        <taxon>Eukaryota</taxon>
        <taxon>Fungi</taxon>
        <taxon>Dikarya</taxon>
        <taxon>Basidiomycota</taxon>
        <taxon>Ustilaginomycotina</taxon>
        <taxon>Ustilaginomycetes</taxon>
        <taxon>Ustilaginales</taxon>
        <taxon>Ustilaginaceae</taxon>
        <taxon>Pseudozyma</taxon>
    </lineage>
</organism>
<reference evidence="2 3" key="1">
    <citation type="submission" date="2018-03" db="EMBL/GenBank/DDBJ databases">
        <authorList>
            <person name="Guldener U."/>
        </authorList>
    </citation>
    <scope>NUCLEOTIDE SEQUENCE [LARGE SCALE GENOMIC DNA]</scope>
    <source>
        <strain evidence="2 3">DAOM196992</strain>
    </source>
</reference>
<evidence type="ECO:0000313" key="2">
    <source>
        <dbReference type="EMBL" id="SPO38765.1"/>
    </source>
</evidence>
<gene>
    <name evidence="2" type="ORF">PSFLO_04244</name>
</gene>
<proteinExistence type="predicted"/>
<dbReference type="EMBL" id="OOIP01000011">
    <property type="protein sequence ID" value="SPO38765.1"/>
    <property type="molecule type" value="Genomic_DNA"/>
</dbReference>
<protein>
    <recommendedName>
        <fullName evidence="4">CCHC-type domain-containing protein</fullName>
    </recommendedName>
</protein>
<sequence length="472" mass="50050">MSSTIDEKDPGKGSAAVLDKASTPKHPTAQPSPREPGASGTPSAGESAKGEGSADVKAAAAPIQTQTSAGAKACTATSGDKPAPSDLPPQAKKACVGAGAHASPAVVKPAANMASDPATPSASVKGPEASKGKAPSVTAAWAGASKSTVPSSPFTFELKPSMLSAPRATSLASPSRPIKTAPVAVDKASSPAKPMANVDKQPASRPKSTTGADKQAMTIAGKQATSAGPVDRDEGVEFINHIWPTPETLISFADLPTPDRAYPVPQGCHRYEFTSFGAQGREERRAAERTFLQQIKKQAAEHGVDVDHLSFTFPMISGPDRVVDVFYRSLEAWTKARRFTLVYDSVPLQLSFQSGLGPYLTLNDIWADCLRRADGTVAFRGTFTILATFRGHHGPFSLPGWLQYRGFDHRLGFLGRPNLCSQCRLERDPHTIDACTWQTCPHCGGRGHKRLDCDSHPLAIQAKKFYDSFYGM</sequence>
<keyword evidence="3" id="KW-1185">Reference proteome</keyword>
<accession>A0A5C3F451</accession>
<evidence type="ECO:0000313" key="3">
    <source>
        <dbReference type="Proteomes" id="UP000323386"/>
    </source>
</evidence>
<dbReference type="Proteomes" id="UP000323386">
    <property type="component" value="Unassembled WGS sequence"/>
</dbReference>
<name>A0A5C3F451_9BASI</name>
<evidence type="ECO:0000256" key="1">
    <source>
        <dbReference type="SAM" id="MobiDB-lite"/>
    </source>
</evidence>
<feature type="region of interest" description="Disordered" evidence="1">
    <location>
        <begin position="1"/>
        <end position="133"/>
    </location>
</feature>
<feature type="region of interest" description="Disordered" evidence="1">
    <location>
        <begin position="167"/>
        <end position="214"/>
    </location>
</feature>
<feature type="compositionally biased region" description="Basic and acidic residues" evidence="1">
    <location>
        <begin position="1"/>
        <end position="11"/>
    </location>
</feature>
<dbReference type="AlphaFoldDB" id="A0A5C3F451"/>
<evidence type="ECO:0008006" key="4">
    <source>
        <dbReference type="Google" id="ProtNLM"/>
    </source>
</evidence>